<feature type="signal peptide" evidence="3">
    <location>
        <begin position="1"/>
        <end position="15"/>
    </location>
</feature>
<evidence type="ECO:0000313" key="5">
    <source>
        <dbReference type="EMBL" id="KAL1412889.1"/>
    </source>
</evidence>
<evidence type="ECO:0000256" key="2">
    <source>
        <dbReference type="SAM" id="Phobius"/>
    </source>
</evidence>
<dbReference type="RefSeq" id="XP_069212833.1">
    <property type="nucleotide sequence ID" value="XM_069349289.1"/>
</dbReference>
<comment type="caution">
    <text evidence="5">The sequence shown here is derived from an EMBL/GenBank/DDBJ whole genome shotgun (WGS) entry which is preliminary data.</text>
</comment>
<keyword evidence="3" id="KW-0732">Signal</keyword>
<name>A0ABR3QDU7_9TREE</name>
<keyword evidence="2" id="KW-0812">Transmembrane</keyword>
<evidence type="ECO:0000259" key="4">
    <source>
        <dbReference type="Pfam" id="PF13229"/>
    </source>
</evidence>
<feature type="region of interest" description="Disordered" evidence="1">
    <location>
        <begin position="458"/>
        <end position="491"/>
    </location>
</feature>
<accession>A0ABR3QDU7</accession>
<proteinExistence type="predicted"/>
<feature type="chain" id="PRO_5045405694" description="Right handed beta helix domain-containing protein" evidence="3">
    <location>
        <begin position="16"/>
        <end position="614"/>
    </location>
</feature>
<feature type="transmembrane region" description="Helical" evidence="2">
    <location>
        <begin position="579"/>
        <end position="600"/>
    </location>
</feature>
<evidence type="ECO:0000256" key="3">
    <source>
        <dbReference type="SAM" id="SignalP"/>
    </source>
</evidence>
<organism evidence="5 6">
    <name type="scientific">Vanrija albida</name>
    <dbReference type="NCBI Taxonomy" id="181172"/>
    <lineage>
        <taxon>Eukaryota</taxon>
        <taxon>Fungi</taxon>
        <taxon>Dikarya</taxon>
        <taxon>Basidiomycota</taxon>
        <taxon>Agaricomycotina</taxon>
        <taxon>Tremellomycetes</taxon>
        <taxon>Trichosporonales</taxon>
        <taxon>Trichosporonaceae</taxon>
        <taxon>Vanrija</taxon>
    </lineage>
</organism>
<dbReference type="SMART" id="SM00710">
    <property type="entry name" value="PbH1"/>
    <property type="match status" value="3"/>
</dbReference>
<dbReference type="InterPro" id="IPR006626">
    <property type="entry name" value="PbH1"/>
</dbReference>
<dbReference type="Pfam" id="PF13229">
    <property type="entry name" value="Beta_helix"/>
    <property type="match status" value="1"/>
</dbReference>
<dbReference type="InterPro" id="IPR012334">
    <property type="entry name" value="Pectin_lyas_fold"/>
</dbReference>
<feature type="compositionally biased region" description="Basic and acidic residues" evidence="1">
    <location>
        <begin position="465"/>
        <end position="484"/>
    </location>
</feature>
<dbReference type="InterPro" id="IPR039448">
    <property type="entry name" value="Beta_helix"/>
</dbReference>
<evidence type="ECO:0000256" key="1">
    <source>
        <dbReference type="SAM" id="MobiDB-lite"/>
    </source>
</evidence>
<sequence length="614" mass="65979">MKLSWLLIALPSALAVGRSSKHDRTCLPSGDETAINQALSAGGRGTTVSLCPGSVHRLQAPVVFTAPQQTLNTAGGLKDGRDRAMLVVEGKDQAVAIFADCKACSYATIDGLIVDGNRPQLLRVPKGGALIEVGNADGQAVTNCRLYEPRGWSALHIREGDNLNCRKAYIANNEIGPCGEEWDDEYDGVVELEPSWGNPRADGISLACKESIIEGNTVFDTTDGAIVLFGSSGSEVRDNTVYSRTRVVLGGVNLVDYDPWKGDYADVHVHDNHFYAKARYFKVGIVVGPSSWSDDTDTVVRGATVTDNKFHGANFGYAIVVSSATQFTVLRNTVDDDAQFTGVNGPTCPTAPENGKPTAFLINRGSARGTFQDDFVNGEVQHIICVNPPDENGKPYTAWRMRDSPEAIAAKAAAEAAEHPPELVVGADSRLADALVAYQMSLLSAMNGLTNRLLNATAGAPASESDSHRDERDSVPKQDGRPARDALAQPAAVREAAARLDKLELGDKGLREELRRLSKEVVTLDSKVRERADAHRPFLQAVFNSVRSHRTQLQTQRTAVRSGISDQARGGGGGSFTSAFKQVTCVFAAVALVAFLVTAFRRYRKGRATKPKAR</sequence>
<reference evidence="5 6" key="1">
    <citation type="submission" date="2023-08" db="EMBL/GenBank/DDBJ databases">
        <title>Annotated Genome Sequence of Vanrija albida AlHP1.</title>
        <authorList>
            <person name="Herzog R."/>
        </authorList>
    </citation>
    <scope>NUCLEOTIDE SEQUENCE [LARGE SCALE GENOMIC DNA]</scope>
    <source>
        <strain evidence="5 6">AlHP1</strain>
    </source>
</reference>
<evidence type="ECO:0000313" key="6">
    <source>
        <dbReference type="Proteomes" id="UP001565368"/>
    </source>
</evidence>
<dbReference type="NCBIfam" id="TIGR03804">
    <property type="entry name" value="para_beta_helix"/>
    <property type="match status" value="1"/>
</dbReference>
<dbReference type="Gene3D" id="2.160.20.10">
    <property type="entry name" value="Single-stranded right-handed beta-helix, Pectin lyase-like"/>
    <property type="match status" value="1"/>
</dbReference>
<dbReference type="InterPro" id="IPR011050">
    <property type="entry name" value="Pectin_lyase_fold/virulence"/>
</dbReference>
<protein>
    <recommendedName>
        <fullName evidence="4">Right handed beta helix domain-containing protein</fullName>
    </recommendedName>
</protein>
<keyword evidence="2" id="KW-0472">Membrane</keyword>
<keyword evidence="2" id="KW-1133">Transmembrane helix</keyword>
<feature type="domain" description="Right handed beta helix" evidence="4">
    <location>
        <begin position="135"/>
        <end position="334"/>
    </location>
</feature>
<dbReference type="GeneID" id="95981681"/>
<gene>
    <name evidence="5" type="ORF">Q8F55_000638</name>
</gene>
<dbReference type="SUPFAM" id="SSF51126">
    <property type="entry name" value="Pectin lyase-like"/>
    <property type="match status" value="1"/>
</dbReference>
<dbReference type="EMBL" id="JBBXJM010000001">
    <property type="protein sequence ID" value="KAL1412889.1"/>
    <property type="molecule type" value="Genomic_DNA"/>
</dbReference>
<keyword evidence="6" id="KW-1185">Reference proteome</keyword>
<dbReference type="InterPro" id="IPR022441">
    <property type="entry name" value="Para_beta_helix_rpt-2"/>
</dbReference>
<dbReference type="Proteomes" id="UP001565368">
    <property type="component" value="Unassembled WGS sequence"/>
</dbReference>